<feature type="domain" description="Glycosyl transferase family 1" evidence="3">
    <location>
        <begin position="327"/>
        <end position="484"/>
    </location>
</feature>
<dbReference type="EMBL" id="CAKKNT010000016">
    <property type="protein sequence ID" value="CAH0418823.1"/>
    <property type="molecule type" value="Genomic_DNA"/>
</dbReference>
<dbReference type="SUPFAM" id="SSF53756">
    <property type="entry name" value="UDP-Glycosyltransferase/glycogen phosphorylase"/>
    <property type="match status" value="1"/>
</dbReference>
<organism evidence="4 5">
    <name type="scientific">Periweissella ghanensis</name>
    <dbReference type="NCBI Taxonomy" id="467997"/>
    <lineage>
        <taxon>Bacteria</taxon>
        <taxon>Bacillati</taxon>
        <taxon>Bacillota</taxon>
        <taxon>Bacilli</taxon>
        <taxon>Lactobacillales</taxon>
        <taxon>Lactobacillaceae</taxon>
        <taxon>Periweissella</taxon>
    </lineage>
</organism>
<dbReference type="Gene3D" id="3.40.50.2000">
    <property type="entry name" value="Glycogen Phosphorylase B"/>
    <property type="match status" value="3"/>
</dbReference>
<sequence length="514" mass="58095">MIYFINNDFNYSKSGIEHAQLKRMYLFRHHGEPFQLITLQWNSQLHNILAAEGVTAAERINLFDYYQHATDLAVRPCTLADLTLGLPQPINYTVEATTGATVAHYPSGNLCARIYARPDHQLERIERFDDYGNLYAVDYYDVRGFKSMTQWYTPDNKIGRQAWYTPAGQVVLQNWYHADYHGQMQPTYWLLTDHDGAVYRFNHFDKLAGHFINQLNNQGHTPNIFVMDRSEHIDDALLHLDKPAYTIMHIHSSHTTDSQNPNDAIVNNNFEFGLVNIGAFNGVISATVKQAHDIAMRYPQVKHSYAIPVGVVSDELLAQPQRPINERTANKVVVLARIAPEKRLDHMIRAVAIAHQQVPDVTLDIYGYVNDAQLDANLHALVQELGLAEVVTFKGYTEDTGAVLDDAVAFGVTSEMEGFNLAVMEAISHGVIGLTYDVNYGPNEIVQDEINGYVVPYNDYPALGERLTTLLQDAALQQALSTGAYYSAQRYNEAHVWQAWQQLINDAHAMMEAH</sequence>
<keyword evidence="1 4" id="KW-0328">Glycosyltransferase</keyword>
<dbReference type="InterPro" id="IPR001296">
    <property type="entry name" value="Glyco_trans_1"/>
</dbReference>
<gene>
    <name evidence="4" type="primary">gtfA_4</name>
    <name evidence="4" type="ORF">WGH24286_01265</name>
</gene>
<protein>
    <submittedName>
        <fullName evidence="4">UDP-N-acetylglucosamine--peptide N-acetylglucosaminyltransferase GtfA subunit</fullName>
        <ecNumber evidence="4">2.4.1.-</ecNumber>
    </submittedName>
</protein>
<evidence type="ECO:0000256" key="1">
    <source>
        <dbReference type="ARBA" id="ARBA00022676"/>
    </source>
</evidence>
<dbReference type="GO" id="GO:0016757">
    <property type="term" value="F:glycosyltransferase activity"/>
    <property type="evidence" value="ECO:0007669"/>
    <property type="project" value="UniProtKB-KW"/>
</dbReference>
<evidence type="ECO:0000313" key="4">
    <source>
        <dbReference type="EMBL" id="CAH0418823.1"/>
    </source>
</evidence>
<reference evidence="4 5" key="1">
    <citation type="submission" date="2021-11" db="EMBL/GenBank/DDBJ databases">
        <authorList>
            <person name="Depoorter E."/>
        </authorList>
    </citation>
    <scope>NUCLEOTIDE SEQUENCE [LARGE SCALE GENOMIC DNA]</scope>
    <source>
        <strain evidence="4 5">LMG 24286</strain>
    </source>
</reference>
<evidence type="ECO:0000313" key="5">
    <source>
        <dbReference type="Proteomes" id="UP000789719"/>
    </source>
</evidence>
<dbReference type="Proteomes" id="UP000789719">
    <property type="component" value="Unassembled WGS sequence"/>
</dbReference>
<dbReference type="EC" id="2.4.1.-" evidence="4"/>
<evidence type="ECO:0000256" key="2">
    <source>
        <dbReference type="ARBA" id="ARBA00022679"/>
    </source>
</evidence>
<keyword evidence="5" id="KW-1185">Reference proteome</keyword>
<proteinExistence type="predicted"/>
<name>A0ABM8ZCD4_9LACO</name>
<dbReference type="Pfam" id="PF00534">
    <property type="entry name" value="Glycos_transf_1"/>
    <property type="match status" value="1"/>
</dbReference>
<dbReference type="PANTHER" id="PTHR12526">
    <property type="entry name" value="GLYCOSYLTRANSFERASE"/>
    <property type="match status" value="1"/>
</dbReference>
<evidence type="ECO:0000259" key="3">
    <source>
        <dbReference type="Pfam" id="PF00534"/>
    </source>
</evidence>
<accession>A0ABM8ZCD4</accession>
<keyword evidence="2 4" id="KW-0808">Transferase</keyword>
<comment type="caution">
    <text evidence="4">The sequence shown here is derived from an EMBL/GenBank/DDBJ whole genome shotgun (WGS) entry which is preliminary data.</text>
</comment>
<dbReference type="RefSeq" id="WP_230098902.1">
    <property type="nucleotide sequence ID" value="NZ_CAKKNT010000016.1"/>
</dbReference>
<dbReference type="PANTHER" id="PTHR12526:SF629">
    <property type="entry name" value="TEICHURONIC ACID BIOSYNTHESIS GLYCOSYLTRANSFERASE TUAH-RELATED"/>
    <property type="match status" value="1"/>
</dbReference>